<feature type="domain" description="CAAX prenyl protease 2/Lysostaphin resistance protein A-like" evidence="2">
    <location>
        <begin position="120"/>
        <end position="206"/>
    </location>
</feature>
<dbReference type="Proteomes" id="UP001595882">
    <property type="component" value="Unassembled WGS sequence"/>
</dbReference>
<feature type="transmembrane region" description="Helical" evidence="1">
    <location>
        <begin position="119"/>
        <end position="138"/>
    </location>
</feature>
<feature type="transmembrane region" description="Helical" evidence="1">
    <location>
        <begin position="150"/>
        <end position="167"/>
    </location>
</feature>
<keyword evidence="1" id="KW-0472">Membrane</keyword>
<accession>A0ABV8WQC0</accession>
<gene>
    <name evidence="3" type="ORF">ACFOY7_01545</name>
</gene>
<evidence type="ECO:0000256" key="1">
    <source>
        <dbReference type="SAM" id="Phobius"/>
    </source>
</evidence>
<feature type="transmembrane region" description="Helical" evidence="1">
    <location>
        <begin position="5"/>
        <end position="23"/>
    </location>
</feature>
<dbReference type="EMBL" id="JBHSDT010000001">
    <property type="protein sequence ID" value="MFC4401782.1"/>
    <property type="molecule type" value="Genomic_DNA"/>
</dbReference>
<keyword evidence="3" id="KW-0378">Hydrolase</keyword>
<dbReference type="PANTHER" id="PTHR36435">
    <property type="entry name" value="SLR1288 PROTEIN"/>
    <property type="match status" value="1"/>
</dbReference>
<evidence type="ECO:0000313" key="4">
    <source>
        <dbReference type="Proteomes" id="UP001595882"/>
    </source>
</evidence>
<dbReference type="RefSeq" id="WP_390248682.1">
    <property type="nucleotide sequence ID" value="NZ_JBHSDT010000001.1"/>
</dbReference>
<proteinExistence type="predicted"/>
<name>A0ABV8WQC0_9BACI</name>
<feature type="transmembrane region" description="Helical" evidence="1">
    <location>
        <begin position="173"/>
        <end position="188"/>
    </location>
</feature>
<dbReference type="GO" id="GO:0016787">
    <property type="term" value="F:hydrolase activity"/>
    <property type="evidence" value="ECO:0007669"/>
    <property type="project" value="UniProtKB-KW"/>
</dbReference>
<sequence length="234" mass="26796">MPKKYIYVIATYVLMQLSSYFVIPLEKNLDIDPVILTVSWSIITFLAALAVSCYILRDEIRSFFRLEDKKIGQIIFWSVVGFILVIIAQNVAGLIERYVFGITTSSENTQILLEVARRAPIFIIIISILGPILEELVFRKAIFGTLNQRMNFFIAAVISGFLFAILHMDFDHLLTYILAGMVFAFVYVETNRIIVPIIVHMSMNTMAVILQFSIDPEELQRRLEELQLILFGGF</sequence>
<reference evidence="4" key="1">
    <citation type="journal article" date="2019" name="Int. J. Syst. Evol. Microbiol.">
        <title>The Global Catalogue of Microorganisms (GCM) 10K type strain sequencing project: providing services to taxonomists for standard genome sequencing and annotation.</title>
        <authorList>
            <consortium name="The Broad Institute Genomics Platform"/>
            <consortium name="The Broad Institute Genome Sequencing Center for Infectious Disease"/>
            <person name="Wu L."/>
            <person name="Ma J."/>
        </authorList>
    </citation>
    <scope>NUCLEOTIDE SEQUENCE [LARGE SCALE GENOMIC DNA]</scope>
    <source>
        <strain evidence="4">CCUG 37865</strain>
    </source>
</reference>
<protein>
    <submittedName>
        <fullName evidence="3">CPBP family intramembrane glutamic endopeptidase</fullName>
        <ecNumber evidence="3">3.4.-.-</ecNumber>
    </submittedName>
</protein>
<dbReference type="InterPro" id="IPR052710">
    <property type="entry name" value="CAAX_protease"/>
</dbReference>
<evidence type="ECO:0000313" key="3">
    <source>
        <dbReference type="EMBL" id="MFC4401782.1"/>
    </source>
</evidence>
<feature type="transmembrane region" description="Helical" evidence="1">
    <location>
        <begin position="35"/>
        <end position="56"/>
    </location>
</feature>
<dbReference type="PANTHER" id="PTHR36435:SF6">
    <property type="entry name" value="ABORTIVE INFECTION PROTEIN"/>
    <property type="match status" value="1"/>
</dbReference>
<organism evidence="3 4">
    <name type="scientific">Gracilibacillus xinjiangensis</name>
    <dbReference type="NCBI Taxonomy" id="1193282"/>
    <lineage>
        <taxon>Bacteria</taxon>
        <taxon>Bacillati</taxon>
        <taxon>Bacillota</taxon>
        <taxon>Bacilli</taxon>
        <taxon>Bacillales</taxon>
        <taxon>Bacillaceae</taxon>
        <taxon>Gracilibacillus</taxon>
    </lineage>
</organism>
<dbReference type="EC" id="3.4.-.-" evidence="3"/>
<comment type="caution">
    <text evidence="3">The sequence shown here is derived from an EMBL/GenBank/DDBJ whole genome shotgun (WGS) entry which is preliminary data.</text>
</comment>
<evidence type="ECO:0000259" key="2">
    <source>
        <dbReference type="Pfam" id="PF02517"/>
    </source>
</evidence>
<dbReference type="Pfam" id="PF02517">
    <property type="entry name" value="Rce1-like"/>
    <property type="match status" value="1"/>
</dbReference>
<keyword evidence="1" id="KW-0812">Transmembrane</keyword>
<dbReference type="InterPro" id="IPR003675">
    <property type="entry name" value="Rce1/LyrA-like_dom"/>
</dbReference>
<keyword evidence="1" id="KW-1133">Transmembrane helix</keyword>
<feature type="transmembrane region" description="Helical" evidence="1">
    <location>
        <begin position="76"/>
        <end position="99"/>
    </location>
</feature>
<keyword evidence="4" id="KW-1185">Reference proteome</keyword>